<dbReference type="Gene3D" id="3.40.50.720">
    <property type="entry name" value="NAD(P)-binding Rossmann-like Domain"/>
    <property type="match status" value="1"/>
</dbReference>
<reference evidence="4 5" key="1">
    <citation type="submission" date="2020-08" db="EMBL/GenBank/DDBJ databases">
        <title>Genomic Encyclopedia of Type Strains, Phase IV (KMG-V): Genome sequencing to study the core and pangenomes of soil and plant-associated prokaryotes.</title>
        <authorList>
            <person name="Whitman W."/>
        </authorList>
    </citation>
    <scope>NUCLEOTIDE SEQUENCE [LARGE SCALE GENOMIC DNA]</scope>
    <source>
        <strain evidence="4 5">JPY158</strain>
    </source>
</reference>
<accession>A0A6I1PUI6</accession>
<dbReference type="Pfam" id="PF01408">
    <property type="entry name" value="GFO_IDH_MocA"/>
    <property type="match status" value="1"/>
</dbReference>
<comment type="caution">
    <text evidence="4">The sequence shown here is derived from an EMBL/GenBank/DDBJ whole genome shotgun (WGS) entry which is preliminary data.</text>
</comment>
<sequence length="369" mass="39177">MKKPFRLGIIGLSAERGWAAIAHLPALRALGDVFELVGVANTTLDSAKGAAAAYGVPRAFESVAALVASPDIDVVVVTVKVPYHREVVTAALQAGKSVYCEWPLGNGLEETAALAWLANEENALAVVGTQALASPEVQFIRKLVADGQIGDVLSSTYISAGVSWGDEILKGDTYAMDDRNGATLLSVIGGHALAAIQAVLGPVERIDAVLSQRRQTVRTIESGEPVQMKTPDHVMANAVLQSGAPLSFELRGGVPRGTKFLWEIYGTEADLRVTATNDFVPVVNISPLRVELGRKGQDGYEELEIPMPASSVSAEAVAARNVAGIYRLMGDDLRNGTRSAPSFDHARALHEVLHAIGRSSETGQRVRVR</sequence>
<evidence type="ECO:0000259" key="2">
    <source>
        <dbReference type="Pfam" id="PF01408"/>
    </source>
</evidence>
<dbReference type="PANTHER" id="PTHR43818">
    <property type="entry name" value="BCDNA.GH03377"/>
    <property type="match status" value="1"/>
</dbReference>
<dbReference type="GO" id="GO:0000166">
    <property type="term" value="F:nucleotide binding"/>
    <property type="evidence" value="ECO:0007669"/>
    <property type="project" value="InterPro"/>
</dbReference>
<dbReference type="AlphaFoldDB" id="A0A6I1PUI6"/>
<dbReference type="RefSeq" id="WP_018433256.1">
    <property type="nucleotide sequence ID" value="NZ_JACHDD010000002.1"/>
</dbReference>
<dbReference type="OrthoDB" id="9781031at2"/>
<dbReference type="SUPFAM" id="SSF55347">
    <property type="entry name" value="Glyceraldehyde-3-phosphate dehydrogenase-like, C-terminal domain"/>
    <property type="match status" value="1"/>
</dbReference>
<feature type="domain" description="Gfo/Idh/MocA-like oxidoreductase N-terminal" evidence="2">
    <location>
        <begin position="5"/>
        <end position="128"/>
    </location>
</feature>
<dbReference type="PANTHER" id="PTHR43818:SF11">
    <property type="entry name" value="BCDNA.GH03377"/>
    <property type="match status" value="1"/>
</dbReference>
<proteinExistence type="predicted"/>
<evidence type="ECO:0000259" key="3">
    <source>
        <dbReference type="Pfam" id="PF22685"/>
    </source>
</evidence>
<feature type="domain" description="Gal80p-like C-terminal" evidence="3">
    <location>
        <begin position="135"/>
        <end position="274"/>
    </location>
</feature>
<dbReference type="Gene3D" id="3.30.360.10">
    <property type="entry name" value="Dihydrodipicolinate Reductase, domain 2"/>
    <property type="match status" value="1"/>
</dbReference>
<dbReference type="InterPro" id="IPR050463">
    <property type="entry name" value="Gfo/Idh/MocA_oxidrdct_glycsds"/>
</dbReference>
<gene>
    <name evidence="4" type="ORF">HDG40_001273</name>
</gene>
<keyword evidence="1" id="KW-0560">Oxidoreductase</keyword>
<keyword evidence="5" id="KW-1185">Reference proteome</keyword>
<dbReference type="Pfam" id="PF22685">
    <property type="entry name" value="Gal80p_C-like"/>
    <property type="match status" value="1"/>
</dbReference>
<name>A0A6I1PUI6_PARAM</name>
<evidence type="ECO:0000313" key="4">
    <source>
        <dbReference type="EMBL" id="MBB5423131.1"/>
    </source>
</evidence>
<dbReference type="SUPFAM" id="SSF51735">
    <property type="entry name" value="NAD(P)-binding Rossmann-fold domains"/>
    <property type="match status" value="1"/>
</dbReference>
<protein>
    <submittedName>
        <fullName evidence="4">Putative dehydrogenase</fullName>
    </submittedName>
</protein>
<dbReference type="GO" id="GO:0016491">
    <property type="term" value="F:oxidoreductase activity"/>
    <property type="evidence" value="ECO:0007669"/>
    <property type="project" value="UniProtKB-KW"/>
</dbReference>
<dbReference type="InterPro" id="IPR055080">
    <property type="entry name" value="Gal80p-like_C"/>
</dbReference>
<dbReference type="InterPro" id="IPR036291">
    <property type="entry name" value="NAD(P)-bd_dom_sf"/>
</dbReference>
<dbReference type="Proteomes" id="UP000592780">
    <property type="component" value="Unassembled WGS sequence"/>
</dbReference>
<evidence type="ECO:0000256" key="1">
    <source>
        <dbReference type="ARBA" id="ARBA00023002"/>
    </source>
</evidence>
<dbReference type="InterPro" id="IPR000683">
    <property type="entry name" value="Gfo/Idh/MocA-like_OxRdtase_N"/>
</dbReference>
<organism evidence="4 5">
    <name type="scientific">Paraburkholderia atlantica</name>
    <dbReference type="NCBI Taxonomy" id="2654982"/>
    <lineage>
        <taxon>Bacteria</taxon>
        <taxon>Pseudomonadati</taxon>
        <taxon>Pseudomonadota</taxon>
        <taxon>Betaproteobacteria</taxon>
        <taxon>Burkholderiales</taxon>
        <taxon>Burkholderiaceae</taxon>
        <taxon>Paraburkholderia</taxon>
    </lineage>
</organism>
<evidence type="ECO:0000313" key="5">
    <source>
        <dbReference type="Proteomes" id="UP000592780"/>
    </source>
</evidence>
<dbReference type="EMBL" id="JACHDD010000002">
    <property type="protein sequence ID" value="MBB5423131.1"/>
    <property type="molecule type" value="Genomic_DNA"/>
</dbReference>